<keyword evidence="3" id="KW-1185">Reference proteome</keyword>
<feature type="compositionally biased region" description="Basic and acidic residues" evidence="1">
    <location>
        <begin position="193"/>
        <end position="206"/>
    </location>
</feature>
<dbReference type="PROSITE" id="PS51257">
    <property type="entry name" value="PROKAR_LIPOPROTEIN"/>
    <property type="match status" value="1"/>
</dbReference>
<dbReference type="InParanoid" id="A0A2S8SUM3"/>
<evidence type="ECO:0000256" key="1">
    <source>
        <dbReference type="SAM" id="MobiDB-lite"/>
    </source>
</evidence>
<reference evidence="2 3" key="1">
    <citation type="journal article" date="2018" name="Syst. Appl. Microbiol.">
        <title>Abditibacterium utsteinense sp. nov., the first cultivated member of candidate phylum FBP, isolated from ice-free Antarctic soil samples.</title>
        <authorList>
            <person name="Tahon G."/>
            <person name="Tytgat B."/>
            <person name="Lebbe L."/>
            <person name="Carlier A."/>
            <person name="Willems A."/>
        </authorList>
    </citation>
    <scope>NUCLEOTIDE SEQUENCE [LARGE SCALE GENOMIC DNA]</scope>
    <source>
        <strain evidence="2 3">LMG 29911</strain>
    </source>
</reference>
<gene>
    <name evidence="2" type="ORF">B1R32_105166</name>
</gene>
<evidence type="ECO:0000313" key="3">
    <source>
        <dbReference type="Proteomes" id="UP000237684"/>
    </source>
</evidence>
<sequence>MSLSKTIAFLSAGALACLLCVILISILDPDVFVPKQYIDPNQHLKSNTPAMRAPSPSNLKIHREYIVGEQLNKNKTGSVVLIHVEPDDEFYIFVRDFKRSASKPIWLCHLNYTSTQGSYSPKWSKDKRMIAVFDESSLVLPEMKLPQWVTGYDWKRSRILKSDEIVQAFAIHGGVGSITEFRGSHTPSSQELKQFEPQKIYEERGP</sequence>
<accession>A0A2S8SUM3</accession>
<proteinExistence type="predicted"/>
<name>A0A2S8SUM3_9BACT</name>
<feature type="region of interest" description="Disordered" evidence="1">
    <location>
        <begin position="182"/>
        <end position="206"/>
    </location>
</feature>
<organism evidence="2 3">
    <name type="scientific">Abditibacterium utsteinense</name>
    <dbReference type="NCBI Taxonomy" id="1960156"/>
    <lineage>
        <taxon>Bacteria</taxon>
        <taxon>Pseudomonadati</taxon>
        <taxon>Abditibacteriota</taxon>
        <taxon>Abditibacteriia</taxon>
        <taxon>Abditibacteriales</taxon>
        <taxon>Abditibacteriaceae</taxon>
        <taxon>Abditibacterium</taxon>
    </lineage>
</organism>
<protein>
    <submittedName>
        <fullName evidence="2">Uncharacterized protein</fullName>
    </submittedName>
</protein>
<dbReference type="AlphaFoldDB" id="A0A2S8SUM3"/>
<comment type="caution">
    <text evidence="2">The sequence shown here is derived from an EMBL/GenBank/DDBJ whole genome shotgun (WGS) entry which is preliminary data.</text>
</comment>
<evidence type="ECO:0000313" key="2">
    <source>
        <dbReference type="EMBL" id="PQV64484.1"/>
    </source>
</evidence>
<dbReference type="Proteomes" id="UP000237684">
    <property type="component" value="Unassembled WGS sequence"/>
</dbReference>
<dbReference type="EMBL" id="NIGF01000005">
    <property type="protein sequence ID" value="PQV64484.1"/>
    <property type="molecule type" value="Genomic_DNA"/>
</dbReference>